<organism evidence="11 12">
    <name type="scientific">Paenibacillus hemerocallicola</name>
    <dbReference type="NCBI Taxonomy" id="1172614"/>
    <lineage>
        <taxon>Bacteria</taxon>
        <taxon>Bacillati</taxon>
        <taxon>Bacillota</taxon>
        <taxon>Bacilli</taxon>
        <taxon>Bacillales</taxon>
        <taxon>Paenibacillaceae</taxon>
        <taxon>Paenibacillus</taxon>
    </lineage>
</organism>
<dbReference type="PANTHER" id="PTHR42894">
    <property type="entry name" value="N-(5'-PHOSPHORIBOSYL)ANTHRANILATE ISOMERASE"/>
    <property type="match status" value="1"/>
</dbReference>
<evidence type="ECO:0000256" key="1">
    <source>
        <dbReference type="ARBA" id="ARBA00001164"/>
    </source>
</evidence>
<accession>A0A5C4TG91</accession>
<keyword evidence="8 9" id="KW-0413">Isomerase</keyword>
<reference evidence="11 12" key="1">
    <citation type="submission" date="2019-05" db="EMBL/GenBank/DDBJ databases">
        <title>We sequenced the genome of Paenibacillus hemerocallicola KCTC 33185 for further insight into its adaptation and study the phylogeny of Paenibacillus.</title>
        <authorList>
            <person name="Narsing Rao M.P."/>
        </authorList>
    </citation>
    <scope>NUCLEOTIDE SEQUENCE [LARGE SCALE GENOMIC DNA]</scope>
    <source>
        <strain evidence="11 12">KCTC 33185</strain>
    </source>
</reference>
<dbReference type="InterPro" id="IPR001240">
    <property type="entry name" value="PRAI_dom"/>
</dbReference>
<keyword evidence="6 9" id="KW-0822">Tryptophan biosynthesis</keyword>
<comment type="caution">
    <text evidence="11">The sequence shown here is derived from an EMBL/GenBank/DDBJ whole genome shotgun (WGS) entry which is preliminary data.</text>
</comment>
<dbReference type="UniPathway" id="UPA00035">
    <property type="reaction ID" value="UER00042"/>
</dbReference>
<dbReference type="CDD" id="cd00405">
    <property type="entry name" value="PRAI"/>
    <property type="match status" value="1"/>
</dbReference>
<dbReference type="HAMAP" id="MF_00135">
    <property type="entry name" value="PRAI"/>
    <property type="match status" value="1"/>
</dbReference>
<dbReference type="EMBL" id="VDCQ01000005">
    <property type="protein sequence ID" value="TNJ67469.1"/>
    <property type="molecule type" value="Genomic_DNA"/>
</dbReference>
<dbReference type="InterPro" id="IPR011060">
    <property type="entry name" value="RibuloseP-bd_barrel"/>
</dbReference>
<keyword evidence="7 9" id="KW-0057">Aromatic amino acid biosynthesis</keyword>
<comment type="catalytic activity">
    <reaction evidence="1 9">
        <text>N-(5-phospho-beta-D-ribosyl)anthranilate = 1-(2-carboxyphenylamino)-1-deoxy-D-ribulose 5-phosphate</text>
        <dbReference type="Rhea" id="RHEA:21540"/>
        <dbReference type="ChEBI" id="CHEBI:18277"/>
        <dbReference type="ChEBI" id="CHEBI:58613"/>
        <dbReference type="EC" id="5.3.1.24"/>
    </reaction>
</comment>
<proteinExistence type="inferred from homology"/>
<comment type="pathway">
    <text evidence="2 9">Amino-acid biosynthesis; L-tryptophan biosynthesis; L-tryptophan from chorismate: step 3/5.</text>
</comment>
<keyword evidence="5 9" id="KW-0028">Amino-acid biosynthesis</keyword>
<evidence type="ECO:0000256" key="6">
    <source>
        <dbReference type="ARBA" id="ARBA00022822"/>
    </source>
</evidence>
<dbReference type="RefSeq" id="WP_139601181.1">
    <property type="nucleotide sequence ID" value="NZ_VDCQ01000005.1"/>
</dbReference>
<dbReference type="PANTHER" id="PTHR42894:SF1">
    <property type="entry name" value="N-(5'-PHOSPHORIBOSYL)ANTHRANILATE ISOMERASE"/>
    <property type="match status" value="1"/>
</dbReference>
<protein>
    <recommendedName>
        <fullName evidence="4 9">N-(5'-phosphoribosyl)anthranilate isomerase</fullName>
        <shortName evidence="9">PRAI</shortName>
        <ecNumber evidence="3 9">5.3.1.24</ecNumber>
    </recommendedName>
</protein>
<dbReference type="InterPro" id="IPR013785">
    <property type="entry name" value="Aldolase_TIM"/>
</dbReference>
<dbReference type="Pfam" id="PF00697">
    <property type="entry name" value="PRAI"/>
    <property type="match status" value="1"/>
</dbReference>
<evidence type="ECO:0000256" key="7">
    <source>
        <dbReference type="ARBA" id="ARBA00023141"/>
    </source>
</evidence>
<evidence type="ECO:0000313" key="11">
    <source>
        <dbReference type="EMBL" id="TNJ67469.1"/>
    </source>
</evidence>
<dbReference type="EC" id="5.3.1.24" evidence="3 9"/>
<feature type="domain" description="N-(5'phosphoribosyl) anthranilate isomerase (PRAI)" evidence="10">
    <location>
        <begin position="4"/>
        <end position="221"/>
    </location>
</feature>
<comment type="similarity">
    <text evidence="9">Belongs to the TrpF family.</text>
</comment>
<dbReference type="Proteomes" id="UP000307943">
    <property type="component" value="Unassembled WGS sequence"/>
</dbReference>
<evidence type="ECO:0000256" key="8">
    <source>
        <dbReference type="ARBA" id="ARBA00023235"/>
    </source>
</evidence>
<keyword evidence="12" id="KW-1185">Reference proteome</keyword>
<sequence length="232" mass="24925">MATVKICGLKDAGTLQSVLHLPIDHIGFLFAKSKRQVTPAEARDLVKLVRDRRERGLPTPLTVGVFVDPSEELLAEVMREAPLDVIQLHGAEDPAFCRRVKETFPVLVYRVFSVAGAVGAGESTNATASIDDELDPYAGCIDGVLLDTAGGGTGRTFEWSRIPDYLAWANRNGIPLLVAGGLNPDNVAELLRAYAPHGVDVSSGVESDGVKDITKITAFVERVKRHESHASA</sequence>
<evidence type="ECO:0000256" key="4">
    <source>
        <dbReference type="ARBA" id="ARBA00022272"/>
    </source>
</evidence>
<evidence type="ECO:0000256" key="5">
    <source>
        <dbReference type="ARBA" id="ARBA00022605"/>
    </source>
</evidence>
<dbReference type="GO" id="GO:0004640">
    <property type="term" value="F:phosphoribosylanthranilate isomerase activity"/>
    <property type="evidence" value="ECO:0007669"/>
    <property type="project" value="UniProtKB-UniRule"/>
</dbReference>
<evidence type="ECO:0000256" key="3">
    <source>
        <dbReference type="ARBA" id="ARBA00012572"/>
    </source>
</evidence>
<dbReference type="InterPro" id="IPR044643">
    <property type="entry name" value="TrpF_fam"/>
</dbReference>
<evidence type="ECO:0000256" key="2">
    <source>
        <dbReference type="ARBA" id="ARBA00004664"/>
    </source>
</evidence>
<gene>
    <name evidence="9" type="primary">trpF</name>
    <name evidence="11" type="ORF">FE784_05805</name>
</gene>
<evidence type="ECO:0000256" key="9">
    <source>
        <dbReference type="HAMAP-Rule" id="MF_00135"/>
    </source>
</evidence>
<evidence type="ECO:0000313" key="12">
    <source>
        <dbReference type="Proteomes" id="UP000307943"/>
    </source>
</evidence>
<dbReference type="Gene3D" id="3.20.20.70">
    <property type="entry name" value="Aldolase class I"/>
    <property type="match status" value="1"/>
</dbReference>
<dbReference type="GO" id="GO:0000162">
    <property type="term" value="P:L-tryptophan biosynthetic process"/>
    <property type="evidence" value="ECO:0007669"/>
    <property type="project" value="UniProtKB-UniRule"/>
</dbReference>
<name>A0A5C4TG91_9BACL</name>
<evidence type="ECO:0000259" key="10">
    <source>
        <dbReference type="Pfam" id="PF00697"/>
    </source>
</evidence>
<dbReference type="SUPFAM" id="SSF51366">
    <property type="entry name" value="Ribulose-phoshate binding barrel"/>
    <property type="match status" value="1"/>
</dbReference>
<dbReference type="AlphaFoldDB" id="A0A5C4TG91"/>
<dbReference type="OrthoDB" id="9786954at2"/>